<feature type="non-terminal residue" evidence="1">
    <location>
        <position position="1"/>
    </location>
</feature>
<accession>A0A4Y7PF79</accession>
<evidence type="ECO:0000313" key="1">
    <source>
        <dbReference type="EMBL" id="TDL13698.1"/>
    </source>
</evidence>
<dbReference type="OrthoDB" id="6511194at2759"/>
<protein>
    <submittedName>
        <fullName evidence="1">Uncharacterized protein</fullName>
    </submittedName>
</protein>
<dbReference type="AlphaFoldDB" id="A0A4Y7PF79"/>
<proteinExistence type="predicted"/>
<feature type="non-terminal residue" evidence="1">
    <location>
        <position position="146"/>
    </location>
</feature>
<organism evidence="1 2">
    <name type="scientific">Rickenella mellea</name>
    <dbReference type="NCBI Taxonomy" id="50990"/>
    <lineage>
        <taxon>Eukaryota</taxon>
        <taxon>Fungi</taxon>
        <taxon>Dikarya</taxon>
        <taxon>Basidiomycota</taxon>
        <taxon>Agaricomycotina</taxon>
        <taxon>Agaricomycetes</taxon>
        <taxon>Hymenochaetales</taxon>
        <taxon>Rickenellaceae</taxon>
        <taxon>Rickenella</taxon>
    </lineage>
</organism>
<dbReference type="VEuPathDB" id="FungiDB:BD410DRAFT_698439"/>
<name>A0A4Y7PF79_9AGAM</name>
<dbReference type="Proteomes" id="UP000294933">
    <property type="component" value="Unassembled WGS sequence"/>
</dbReference>
<reference evidence="1 2" key="1">
    <citation type="submission" date="2018-06" db="EMBL/GenBank/DDBJ databases">
        <title>A transcriptomic atlas of mushroom development highlights an independent origin of complex multicellularity.</title>
        <authorList>
            <consortium name="DOE Joint Genome Institute"/>
            <person name="Krizsan K."/>
            <person name="Almasi E."/>
            <person name="Merenyi Z."/>
            <person name="Sahu N."/>
            <person name="Viragh M."/>
            <person name="Koszo T."/>
            <person name="Mondo S."/>
            <person name="Kiss B."/>
            <person name="Balint B."/>
            <person name="Kues U."/>
            <person name="Barry K."/>
            <person name="Hegedus J.C."/>
            <person name="Henrissat B."/>
            <person name="Johnson J."/>
            <person name="Lipzen A."/>
            <person name="Ohm R."/>
            <person name="Nagy I."/>
            <person name="Pangilinan J."/>
            <person name="Yan J."/>
            <person name="Xiong Y."/>
            <person name="Grigoriev I.V."/>
            <person name="Hibbett D.S."/>
            <person name="Nagy L.G."/>
        </authorList>
    </citation>
    <scope>NUCLEOTIDE SEQUENCE [LARGE SCALE GENOMIC DNA]</scope>
    <source>
        <strain evidence="1 2">SZMC22713</strain>
    </source>
</reference>
<gene>
    <name evidence="1" type="ORF">BD410DRAFT_698439</name>
</gene>
<sequence length="146" mass="17320">YICKSEPRVGWTQASMLASRSSGKGPHLARLLQKWILAYLERKELPVNVYRSWKTGLMDDEDFADKIHQHLQSLDKKYLTAMDVVQFMNTPEMLQKCKRSKPISERTARRWLHEMQYRYTKEPKGQYVDGHERADVVKYRAEDFLP</sequence>
<dbReference type="EMBL" id="ML170490">
    <property type="protein sequence ID" value="TDL13698.1"/>
    <property type="molecule type" value="Genomic_DNA"/>
</dbReference>
<evidence type="ECO:0000313" key="2">
    <source>
        <dbReference type="Proteomes" id="UP000294933"/>
    </source>
</evidence>
<keyword evidence="2" id="KW-1185">Reference proteome</keyword>